<dbReference type="Proteomes" id="UP000007953">
    <property type="component" value="Chromosome"/>
</dbReference>
<feature type="region of interest" description="Disordered" evidence="1">
    <location>
        <begin position="100"/>
        <end position="119"/>
    </location>
</feature>
<evidence type="ECO:0000313" key="3">
    <source>
        <dbReference type="Proteomes" id="UP000007953"/>
    </source>
</evidence>
<dbReference type="EMBL" id="CP002819">
    <property type="protein sequence ID" value="AEG68820.1"/>
    <property type="molecule type" value="Genomic_DNA"/>
</dbReference>
<dbReference type="AlphaFoldDB" id="F6G0H5"/>
<sequence>MNHGCAHSIVAPHLHSSARQRAVADFGVARSVLNPACRSRSVDSGSPNSPDAGLLVWCARHAAHAQCVHRARGDRMSAKTVIAVVLLVASGLPVAQTVPAIPSNTEGGVQRGPATPDDPLPAKLIAVDPKEAPFVAEYNARIEAFYNEMTTNYTVVDGYCVATPMTRKLFFLINKR</sequence>
<proteinExistence type="predicted"/>
<name>F6G0H5_RALS8</name>
<reference evidence="2 3" key="1">
    <citation type="journal article" date="2011" name="J. Bacteriol.">
        <title>Complete genome sequence of the plant pathogen Ralstonia solanacearum strain Po82.</title>
        <authorList>
            <person name="Xu J."/>
            <person name="Zheng H.J."/>
            <person name="Liu L."/>
            <person name="Pan Z.C."/>
            <person name="Prior P."/>
            <person name="Tang B."/>
            <person name="Xu J.S."/>
            <person name="Zhang H."/>
            <person name="Tian Q."/>
            <person name="Zhang L.Q."/>
            <person name="Feng J."/>
        </authorList>
    </citation>
    <scope>NUCLEOTIDE SEQUENCE [LARGE SCALE GENOMIC DNA]</scope>
    <source>
        <strain evidence="2 3">Po82</strain>
    </source>
</reference>
<dbReference type="HOGENOM" id="CLU_1523945_0_0_4"/>
<gene>
    <name evidence="2" type="ordered locus">RSPO_c01520</name>
</gene>
<organism evidence="2 3">
    <name type="scientific">Ralstonia solanacearum (strain Po82)</name>
    <dbReference type="NCBI Taxonomy" id="1031711"/>
    <lineage>
        <taxon>Bacteria</taxon>
        <taxon>Pseudomonadati</taxon>
        <taxon>Pseudomonadota</taxon>
        <taxon>Betaproteobacteria</taxon>
        <taxon>Burkholderiales</taxon>
        <taxon>Burkholderiaceae</taxon>
        <taxon>Ralstonia</taxon>
        <taxon>Ralstonia solanacearum species complex</taxon>
    </lineage>
</organism>
<evidence type="ECO:0000256" key="1">
    <source>
        <dbReference type="SAM" id="MobiDB-lite"/>
    </source>
</evidence>
<protein>
    <submittedName>
        <fullName evidence="2">Uncharacterized protein</fullName>
    </submittedName>
</protein>
<dbReference type="PATRIC" id="fig|1031711.3.peg.1484"/>
<accession>F6G0H5</accession>
<evidence type="ECO:0000313" key="2">
    <source>
        <dbReference type="EMBL" id="AEG68820.1"/>
    </source>
</evidence>
<dbReference type="KEGG" id="rsn:RSPO_c01520"/>